<accession>A0A8C9F6M2</accession>
<reference evidence="2" key="2">
    <citation type="submission" date="2025-09" db="UniProtKB">
        <authorList>
            <consortium name="Ensembl"/>
        </authorList>
    </citation>
    <scope>IDENTIFICATION</scope>
</reference>
<organism evidence="2 3">
    <name type="scientific">Pavo cristatus</name>
    <name type="common">Indian peafowl</name>
    <name type="synonym">Blue peafowl</name>
    <dbReference type="NCBI Taxonomy" id="9049"/>
    <lineage>
        <taxon>Eukaryota</taxon>
        <taxon>Metazoa</taxon>
        <taxon>Chordata</taxon>
        <taxon>Craniata</taxon>
        <taxon>Vertebrata</taxon>
        <taxon>Euteleostomi</taxon>
        <taxon>Archelosauria</taxon>
        <taxon>Archosauria</taxon>
        <taxon>Dinosauria</taxon>
        <taxon>Saurischia</taxon>
        <taxon>Theropoda</taxon>
        <taxon>Coelurosauria</taxon>
        <taxon>Aves</taxon>
        <taxon>Neognathae</taxon>
        <taxon>Galloanserae</taxon>
        <taxon>Galliformes</taxon>
        <taxon>Phasianidae</taxon>
        <taxon>Phasianinae</taxon>
        <taxon>Pavo</taxon>
    </lineage>
</organism>
<name>A0A8C9F6M2_PAVCR</name>
<dbReference type="AlphaFoldDB" id="A0A8C9F6M2"/>
<evidence type="ECO:0000313" key="2">
    <source>
        <dbReference type="Ensembl" id="ENSPSTP00000009387.1"/>
    </source>
</evidence>
<evidence type="ECO:0000259" key="1">
    <source>
        <dbReference type="Pfam" id="PF00087"/>
    </source>
</evidence>
<reference evidence="2" key="1">
    <citation type="submission" date="2025-08" db="UniProtKB">
        <authorList>
            <consortium name="Ensembl"/>
        </authorList>
    </citation>
    <scope>IDENTIFICATION</scope>
</reference>
<dbReference type="Ensembl" id="ENSPSTT00000009852.1">
    <property type="protein sequence ID" value="ENSPSTP00000009387.1"/>
    <property type="gene ID" value="ENSPSTG00000006613.1"/>
</dbReference>
<feature type="domain" description="Snake toxin/toxin-like" evidence="1">
    <location>
        <begin position="14"/>
        <end position="65"/>
    </location>
</feature>
<dbReference type="InterPro" id="IPR035076">
    <property type="entry name" value="Toxin/TOLIP"/>
</dbReference>
<dbReference type="Proteomes" id="UP000694428">
    <property type="component" value="Unplaced"/>
</dbReference>
<evidence type="ECO:0000313" key="3">
    <source>
        <dbReference type="Proteomes" id="UP000694428"/>
    </source>
</evidence>
<keyword evidence="3" id="KW-1185">Reference proteome</keyword>
<protein>
    <recommendedName>
        <fullName evidence="1">Snake toxin/toxin-like domain-containing protein</fullName>
    </recommendedName>
</protein>
<dbReference type="Pfam" id="PF00087">
    <property type="entry name" value="Toxin_TOLIP"/>
    <property type="match status" value="1"/>
</dbReference>
<proteinExistence type="predicted"/>
<sequence>QVPSHGNLGMHNCCLPQHIKCPTRKQLIFRVIGSISIISKGCDASCQEDYQDFKVGNRNVSCCITTQDKSSAHLPCSMCIWSLIHFPTAVGSLGWWAGLVTVR</sequence>